<evidence type="ECO:0000313" key="3">
    <source>
        <dbReference type="EMBL" id="RYN44527.1"/>
    </source>
</evidence>
<evidence type="ECO:0000259" key="1">
    <source>
        <dbReference type="Pfam" id="PF06985"/>
    </source>
</evidence>
<proteinExistence type="predicted"/>
<dbReference type="InterPro" id="IPR058525">
    <property type="entry name" value="DUF8212"/>
</dbReference>
<protein>
    <submittedName>
        <fullName evidence="3">Uncharacterized protein</fullName>
    </submittedName>
</protein>
<dbReference type="Pfam" id="PF26640">
    <property type="entry name" value="DUF8212"/>
    <property type="match status" value="1"/>
</dbReference>
<feature type="domain" description="Heterokaryon incompatibility" evidence="1">
    <location>
        <begin position="22"/>
        <end position="108"/>
    </location>
</feature>
<dbReference type="PANTHER" id="PTHR10622:SF12">
    <property type="entry name" value="HET DOMAIN-CONTAINING PROTEIN"/>
    <property type="match status" value="1"/>
</dbReference>
<dbReference type="PANTHER" id="PTHR10622">
    <property type="entry name" value="HET DOMAIN-CONTAINING PROTEIN"/>
    <property type="match status" value="1"/>
</dbReference>
<comment type="caution">
    <text evidence="3">The sequence shown here is derived from an EMBL/GenBank/DDBJ whole genome shotgun (WGS) entry which is preliminary data.</text>
</comment>
<reference evidence="4" key="1">
    <citation type="journal article" date="2019" name="bioRxiv">
        <title>Genomics, evolutionary history and diagnostics of the Alternaria alternata species group including apple and Asian pear pathotypes.</title>
        <authorList>
            <person name="Armitage A.D."/>
            <person name="Cockerton H.M."/>
            <person name="Sreenivasaprasad S."/>
            <person name="Woodhall J.W."/>
            <person name="Lane C.R."/>
            <person name="Harrison R.J."/>
            <person name="Clarkson J.P."/>
        </authorList>
    </citation>
    <scope>NUCLEOTIDE SEQUENCE [LARGE SCALE GENOMIC DNA]</scope>
    <source>
        <strain evidence="4">FERA 1082</strain>
    </source>
</reference>
<name>A0A4Q4M5I7_9PLEO</name>
<feature type="domain" description="DUF8212" evidence="2">
    <location>
        <begin position="221"/>
        <end position="289"/>
    </location>
</feature>
<evidence type="ECO:0000259" key="2">
    <source>
        <dbReference type="Pfam" id="PF26640"/>
    </source>
</evidence>
<dbReference type="Pfam" id="PF06985">
    <property type="entry name" value="HET"/>
    <property type="match status" value="1"/>
</dbReference>
<sequence>MRLINTSTGEFEEFIGRNIPGYAILSHTWEEEEVSYQDYLGGACSYKKGYGKIRKTLELAKESGVLYSWVDTCCIDKSSSAELTEAINSMYQWYERSEKCFVYLSDLEEGADLKTHLSKCRWFSRGWTLQELIAPGCLRTHFFDGKWNYVGSKQSLRFQLSFITGINIGVLSHSEALSSICVAHKMSWAAKRETTRIEDMAYCLLGLFDVNMPLLYGEESRAFRRLQEEIIRTRPDFSIFAWWDESLKTKHPHLPADLRYHCGALAQTPFPFGPAISLFAEPSRSFSKEFSVCNHGVKTQSIIFRKKDPFGSSGSYILPLSLSRAGHYIGIRLRKTGRNTYVRHSPFNLHEYIDAPECNIPIPGDNYILVDKPSSVHLSGRIHHFDARGLWTELWLDSHHQDFLSIEFAAFVEVHDYWGCFDKEDQVFFDPQRDGTDCAGIRFSVHLPKNDLGFDPSATFECVLYAIGWLTSGETTQFTVIGSEQRKKDISIIEREFAQGSDHLSRLRPIFNHLNIPKESSIAFPIIGSGYSVVVYLEFLEVMFLSKRIRVSCRIEKNKRITIPELSYKVHW</sequence>
<dbReference type="Proteomes" id="UP000292402">
    <property type="component" value="Unassembled WGS sequence"/>
</dbReference>
<evidence type="ECO:0000313" key="4">
    <source>
        <dbReference type="Proteomes" id="UP000292402"/>
    </source>
</evidence>
<gene>
    <name evidence="3" type="ORF">AA0114_g9871</name>
</gene>
<organism evidence="3 4">
    <name type="scientific">Alternaria tenuissima</name>
    <dbReference type="NCBI Taxonomy" id="119927"/>
    <lineage>
        <taxon>Eukaryota</taxon>
        <taxon>Fungi</taxon>
        <taxon>Dikarya</taxon>
        <taxon>Ascomycota</taxon>
        <taxon>Pezizomycotina</taxon>
        <taxon>Dothideomycetes</taxon>
        <taxon>Pleosporomycetidae</taxon>
        <taxon>Pleosporales</taxon>
        <taxon>Pleosporineae</taxon>
        <taxon>Pleosporaceae</taxon>
        <taxon>Alternaria</taxon>
        <taxon>Alternaria sect. Alternaria</taxon>
        <taxon>Alternaria alternata complex</taxon>
    </lineage>
</organism>
<dbReference type="AlphaFoldDB" id="A0A4Q4M5I7"/>
<accession>A0A4Q4M5I7</accession>
<dbReference type="EMBL" id="PDXA01000041">
    <property type="protein sequence ID" value="RYN44527.1"/>
    <property type="molecule type" value="Genomic_DNA"/>
</dbReference>
<dbReference type="InterPro" id="IPR010730">
    <property type="entry name" value="HET"/>
</dbReference>